<reference evidence="8 9" key="1">
    <citation type="journal article" date="2021" name="Hortic Res">
        <title>The domestication of Cucurbita argyrosperma as revealed by the genome of its wild relative.</title>
        <authorList>
            <person name="Barrera-Redondo J."/>
            <person name="Sanchez-de la Vega G."/>
            <person name="Aguirre-Liguori J.A."/>
            <person name="Castellanos-Morales G."/>
            <person name="Gutierrez-Guerrero Y.T."/>
            <person name="Aguirre-Dugua X."/>
            <person name="Aguirre-Planter E."/>
            <person name="Tenaillon M.I."/>
            <person name="Lira-Saade R."/>
            <person name="Eguiarte L.E."/>
        </authorList>
    </citation>
    <scope>NUCLEOTIDE SEQUENCE [LARGE SCALE GENOMIC DNA]</scope>
    <source>
        <strain evidence="8">JBR-2021</strain>
    </source>
</reference>
<dbReference type="PANTHER" id="PTHR31190">
    <property type="entry name" value="DNA-BINDING DOMAIN"/>
    <property type="match status" value="1"/>
</dbReference>
<evidence type="ECO:0000256" key="4">
    <source>
        <dbReference type="ARBA" id="ARBA00023163"/>
    </source>
</evidence>
<dbReference type="PROSITE" id="PS51032">
    <property type="entry name" value="AP2_ERF"/>
    <property type="match status" value="1"/>
</dbReference>
<evidence type="ECO:0000313" key="8">
    <source>
        <dbReference type="EMBL" id="KAG6597005.1"/>
    </source>
</evidence>
<accession>A0AAV6NEV9</accession>
<name>A0AAV6NEV9_9ROSI</name>
<evidence type="ECO:0000256" key="1">
    <source>
        <dbReference type="ARBA" id="ARBA00004123"/>
    </source>
</evidence>
<evidence type="ECO:0000259" key="7">
    <source>
        <dbReference type="PROSITE" id="PS51032"/>
    </source>
</evidence>
<dbReference type="FunFam" id="3.30.730.10:FF:000001">
    <property type="entry name" value="Ethylene-responsive transcription factor 2"/>
    <property type="match status" value="1"/>
</dbReference>
<dbReference type="SMART" id="SM00380">
    <property type="entry name" value="AP2"/>
    <property type="match status" value="1"/>
</dbReference>
<evidence type="ECO:0000313" key="9">
    <source>
        <dbReference type="Proteomes" id="UP000685013"/>
    </source>
</evidence>
<organism evidence="8 9">
    <name type="scientific">Cucurbita argyrosperma subsp. sororia</name>
    <dbReference type="NCBI Taxonomy" id="37648"/>
    <lineage>
        <taxon>Eukaryota</taxon>
        <taxon>Viridiplantae</taxon>
        <taxon>Streptophyta</taxon>
        <taxon>Embryophyta</taxon>
        <taxon>Tracheophyta</taxon>
        <taxon>Spermatophyta</taxon>
        <taxon>Magnoliopsida</taxon>
        <taxon>eudicotyledons</taxon>
        <taxon>Gunneridae</taxon>
        <taxon>Pentapetalae</taxon>
        <taxon>rosids</taxon>
        <taxon>fabids</taxon>
        <taxon>Cucurbitales</taxon>
        <taxon>Cucurbitaceae</taxon>
        <taxon>Cucurbiteae</taxon>
        <taxon>Cucurbita</taxon>
    </lineage>
</organism>
<evidence type="ECO:0000256" key="2">
    <source>
        <dbReference type="ARBA" id="ARBA00023015"/>
    </source>
</evidence>
<sequence length="171" mass="18590">MSSNSNCSQGSSSSSSSEVFLLEWIRRHLLEDELDSVGGLGKNTPSLTSSDGVTDIEAPGKGSSIRGLQFRGVRRRPWGKYAAEIRDPNRKGARIWLGTYQTAEEAALAYDRAAFQMRGAKAKLNFPHMIGSAEALIGIGCCYPKRASPDSPPPLFSVKRPRTDSPSMPRC</sequence>
<dbReference type="AlphaFoldDB" id="A0AAV6NEV9"/>
<dbReference type="GO" id="GO:0003677">
    <property type="term" value="F:DNA binding"/>
    <property type="evidence" value="ECO:0007669"/>
    <property type="project" value="UniProtKB-KW"/>
</dbReference>
<evidence type="ECO:0000256" key="3">
    <source>
        <dbReference type="ARBA" id="ARBA00023125"/>
    </source>
</evidence>
<feature type="domain" description="AP2/ERF" evidence="7">
    <location>
        <begin position="69"/>
        <end position="127"/>
    </location>
</feature>
<dbReference type="CDD" id="cd00018">
    <property type="entry name" value="AP2"/>
    <property type="match status" value="1"/>
</dbReference>
<comment type="caution">
    <text evidence="8">The sequence shown here is derived from an EMBL/GenBank/DDBJ whole genome shotgun (WGS) entry which is preliminary data.</text>
</comment>
<dbReference type="GO" id="GO:0009873">
    <property type="term" value="P:ethylene-activated signaling pathway"/>
    <property type="evidence" value="ECO:0007669"/>
    <property type="project" value="InterPro"/>
</dbReference>
<proteinExistence type="predicted"/>
<dbReference type="InterPro" id="IPR044808">
    <property type="entry name" value="ERF_plant"/>
</dbReference>
<dbReference type="InterPro" id="IPR001471">
    <property type="entry name" value="AP2/ERF_dom"/>
</dbReference>
<feature type="non-terminal residue" evidence="8">
    <location>
        <position position="1"/>
    </location>
</feature>
<keyword evidence="3" id="KW-0238">DNA-binding</keyword>
<gene>
    <name evidence="8" type="primary">ERF13</name>
    <name evidence="8" type="ORF">SDJN03_10185</name>
</gene>
<dbReference type="GO" id="GO:0003700">
    <property type="term" value="F:DNA-binding transcription factor activity"/>
    <property type="evidence" value="ECO:0007669"/>
    <property type="project" value="InterPro"/>
</dbReference>
<evidence type="ECO:0000256" key="6">
    <source>
        <dbReference type="SAM" id="MobiDB-lite"/>
    </source>
</evidence>
<keyword evidence="9" id="KW-1185">Reference proteome</keyword>
<dbReference type="Pfam" id="PF00847">
    <property type="entry name" value="AP2"/>
    <property type="match status" value="1"/>
</dbReference>
<dbReference type="EMBL" id="JAGKQH010000006">
    <property type="protein sequence ID" value="KAG6597005.1"/>
    <property type="molecule type" value="Genomic_DNA"/>
</dbReference>
<protein>
    <submittedName>
        <fullName evidence="8">Ethylene-responsive transcription factor 13</fullName>
    </submittedName>
</protein>
<dbReference type="PANTHER" id="PTHR31190:SF102">
    <property type="entry name" value="AP2_ERF DOMAIN-CONTAINING PROTEIN"/>
    <property type="match status" value="1"/>
</dbReference>
<keyword evidence="5" id="KW-0539">Nucleus</keyword>
<feature type="region of interest" description="Disordered" evidence="6">
    <location>
        <begin position="148"/>
        <end position="171"/>
    </location>
</feature>
<keyword evidence="4" id="KW-0804">Transcription</keyword>
<dbReference type="Proteomes" id="UP000685013">
    <property type="component" value="Chromosome 6"/>
</dbReference>
<dbReference type="GO" id="GO:0005634">
    <property type="term" value="C:nucleus"/>
    <property type="evidence" value="ECO:0007669"/>
    <property type="project" value="UniProtKB-SubCell"/>
</dbReference>
<comment type="subcellular location">
    <subcellularLocation>
        <location evidence="1">Nucleus</location>
    </subcellularLocation>
</comment>
<keyword evidence="2" id="KW-0805">Transcription regulation</keyword>
<evidence type="ECO:0000256" key="5">
    <source>
        <dbReference type="ARBA" id="ARBA00023242"/>
    </source>
</evidence>